<protein>
    <submittedName>
        <fullName evidence="1">Uncharacterized protein</fullName>
    </submittedName>
</protein>
<organism evidence="1 2">
    <name type="scientific">Nitrospira defluvii</name>
    <dbReference type="NCBI Taxonomy" id="330214"/>
    <lineage>
        <taxon>Bacteria</taxon>
        <taxon>Pseudomonadati</taxon>
        <taxon>Nitrospirota</taxon>
        <taxon>Nitrospiria</taxon>
        <taxon>Nitrospirales</taxon>
        <taxon>Nitrospiraceae</taxon>
        <taxon>Nitrospira</taxon>
    </lineage>
</organism>
<evidence type="ECO:0000313" key="2">
    <source>
        <dbReference type="Proteomes" id="UP000001660"/>
    </source>
</evidence>
<gene>
    <name evidence="1" type="ORF">NIDE0708</name>
</gene>
<sequence>MIFWLRFGYAKEILVAKHAQHFYQTCEGGKTEWIFLIL</sequence>
<proteinExistence type="predicted"/>
<dbReference type="EMBL" id="FP929003">
    <property type="protein sequence ID" value="CBK40476.1"/>
    <property type="molecule type" value="Genomic_DNA"/>
</dbReference>
<evidence type="ECO:0000313" key="1">
    <source>
        <dbReference type="EMBL" id="CBK40476.1"/>
    </source>
</evidence>
<name>D8PB67_9BACT</name>
<dbReference type="AlphaFoldDB" id="D8PB67"/>
<dbReference type="HOGENOM" id="CLU_3326084_0_0_0"/>
<reference evidence="1 2" key="1">
    <citation type="journal article" date="2010" name="Proc. Natl. Acad. Sci. U.S.A.">
        <title>A Nitrospira metagenome illuminates the physiology and evolution of globally important nitrite-oxidizing bacteria.</title>
        <authorList>
            <person name="Lucker S."/>
            <person name="Wagner M."/>
            <person name="Maixner F."/>
            <person name="Pelletier E."/>
            <person name="Koch H."/>
            <person name="Vacherie B."/>
            <person name="Rattei T."/>
            <person name="Sinninghe Damste J."/>
            <person name="Spieck E."/>
            <person name="Le Paslier D."/>
            <person name="Daims H."/>
        </authorList>
    </citation>
    <scope>NUCLEOTIDE SEQUENCE [LARGE SCALE GENOMIC DNA]</scope>
</reference>
<keyword evidence="2" id="KW-1185">Reference proteome</keyword>
<dbReference type="KEGG" id="nde:NIDE0708"/>
<accession>D8PB67</accession>
<dbReference type="Proteomes" id="UP000001660">
    <property type="component" value="Chromosome"/>
</dbReference>